<name>A0AAN6RDT9_9PLEO</name>
<protein>
    <submittedName>
        <fullName evidence="2">Uncharacterized protein</fullName>
    </submittedName>
</protein>
<evidence type="ECO:0000313" key="3">
    <source>
        <dbReference type="Proteomes" id="UP001280581"/>
    </source>
</evidence>
<sequence>MLSQIFTLLPLFATALALPASSPNAANEVAARDGEYVYWKYYGDNGCHGAWLDDSAVGQSAGTGVCTEVTPIAGANSFFVEHNDLTRTVRFHSQSGCQGPYVELQPNTTPNCYSQLVRSVRIL</sequence>
<keyword evidence="1" id="KW-0732">Signal</keyword>
<feature type="chain" id="PRO_5042971821" evidence="1">
    <location>
        <begin position="18"/>
        <end position="123"/>
    </location>
</feature>
<proteinExistence type="predicted"/>
<evidence type="ECO:0000256" key="1">
    <source>
        <dbReference type="SAM" id="SignalP"/>
    </source>
</evidence>
<gene>
    <name evidence="2" type="ORF">GRF29_112g1326152</name>
</gene>
<dbReference type="AlphaFoldDB" id="A0AAN6RDT9"/>
<evidence type="ECO:0000313" key="2">
    <source>
        <dbReference type="EMBL" id="KAK3203464.1"/>
    </source>
</evidence>
<reference evidence="2 3" key="1">
    <citation type="submission" date="2021-02" db="EMBL/GenBank/DDBJ databases">
        <title>Genome assembly of Pseudopithomyces chartarum.</title>
        <authorList>
            <person name="Jauregui R."/>
            <person name="Singh J."/>
            <person name="Voisey C."/>
        </authorList>
    </citation>
    <scope>NUCLEOTIDE SEQUENCE [LARGE SCALE GENOMIC DNA]</scope>
    <source>
        <strain evidence="2 3">AGR01</strain>
    </source>
</reference>
<organism evidence="2 3">
    <name type="scientific">Pseudopithomyces chartarum</name>
    <dbReference type="NCBI Taxonomy" id="1892770"/>
    <lineage>
        <taxon>Eukaryota</taxon>
        <taxon>Fungi</taxon>
        <taxon>Dikarya</taxon>
        <taxon>Ascomycota</taxon>
        <taxon>Pezizomycotina</taxon>
        <taxon>Dothideomycetes</taxon>
        <taxon>Pleosporomycetidae</taxon>
        <taxon>Pleosporales</taxon>
        <taxon>Massarineae</taxon>
        <taxon>Didymosphaeriaceae</taxon>
        <taxon>Pseudopithomyces</taxon>
    </lineage>
</organism>
<accession>A0AAN6RDT9</accession>
<feature type="signal peptide" evidence="1">
    <location>
        <begin position="1"/>
        <end position="17"/>
    </location>
</feature>
<keyword evidence="3" id="KW-1185">Reference proteome</keyword>
<comment type="caution">
    <text evidence="2">The sequence shown here is derived from an EMBL/GenBank/DDBJ whole genome shotgun (WGS) entry which is preliminary data.</text>
</comment>
<dbReference type="Proteomes" id="UP001280581">
    <property type="component" value="Unassembled WGS sequence"/>
</dbReference>
<dbReference type="EMBL" id="WVTA01000011">
    <property type="protein sequence ID" value="KAK3203464.1"/>
    <property type="molecule type" value="Genomic_DNA"/>
</dbReference>